<gene>
    <name evidence="2" type="ORF">TGAM01_v210848</name>
</gene>
<dbReference type="Proteomes" id="UP000054821">
    <property type="component" value="Unassembled WGS sequence"/>
</dbReference>
<organism evidence="2 3">
    <name type="scientific">Trichoderma gamsii</name>
    <dbReference type="NCBI Taxonomy" id="398673"/>
    <lineage>
        <taxon>Eukaryota</taxon>
        <taxon>Fungi</taxon>
        <taxon>Dikarya</taxon>
        <taxon>Ascomycota</taxon>
        <taxon>Pezizomycotina</taxon>
        <taxon>Sordariomycetes</taxon>
        <taxon>Hypocreomycetidae</taxon>
        <taxon>Hypocreales</taxon>
        <taxon>Hypocreaceae</taxon>
        <taxon>Trichoderma</taxon>
    </lineage>
</organism>
<dbReference type="InterPro" id="IPR029058">
    <property type="entry name" value="AB_hydrolase_fold"/>
</dbReference>
<dbReference type="RefSeq" id="XP_024404371.1">
    <property type="nucleotide sequence ID" value="XM_024550890.1"/>
</dbReference>
<evidence type="ECO:0000313" key="3">
    <source>
        <dbReference type="Proteomes" id="UP000054821"/>
    </source>
</evidence>
<keyword evidence="2" id="KW-0378">Hydrolase</keyword>
<dbReference type="STRING" id="398673.A0A2P4Z7N1"/>
<keyword evidence="3" id="KW-1185">Reference proteome</keyword>
<dbReference type="Pfam" id="PF01738">
    <property type="entry name" value="DLH"/>
    <property type="match status" value="1"/>
</dbReference>
<dbReference type="PANTHER" id="PTHR17630">
    <property type="entry name" value="DIENELACTONE HYDROLASE"/>
    <property type="match status" value="1"/>
</dbReference>
<name>A0A2P4Z7N1_9HYPO</name>
<feature type="domain" description="Dienelactone hydrolase" evidence="1">
    <location>
        <begin position="13"/>
        <end position="152"/>
    </location>
</feature>
<evidence type="ECO:0000313" key="2">
    <source>
        <dbReference type="EMBL" id="PON20297.1"/>
    </source>
</evidence>
<reference evidence="2 3" key="1">
    <citation type="journal article" date="2016" name="Genome Announc.">
        <title>Draft Whole-Genome Sequence of Trichoderma gamsii T6085, a Promising Biocontrol Agent of Fusarium Head Blight on Wheat.</title>
        <authorList>
            <person name="Baroncelli R."/>
            <person name="Zapparata A."/>
            <person name="Piaggeschi G."/>
            <person name="Sarrocco S."/>
            <person name="Vannacci G."/>
        </authorList>
    </citation>
    <scope>NUCLEOTIDE SEQUENCE [LARGE SCALE GENOMIC DNA]</scope>
    <source>
        <strain evidence="2 3">T6085</strain>
    </source>
</reference>
<accession>A0A2P4Z7N1</accession>
<dbReference type="InterPro" id="IPR002925">
    <property type="entry name" value="Dienelactn_hydro"/>
</dbReference>
<evidence type="ECO:0000259" key="1">
    <source>
        <dbReference type="Pfam" id="PF01738"/>
    </source>
</evidence>
<protein>
    <submittedName>
        <fullName evidence="2">Dienelactone hydrolase</fullName>
    </submittedName>
</protein>
<dbReference type="GeneID" id="36347945"/>
<sequence>MGGFRDNSTPHTNEYIDPAVEEAIKYMRNKLNITAIGAVGYCFGAKYIARHSGAEKINVSYMAHPSNINDNKIKGFQGPLSIAAAEYNNLFPPELRYKTENLLKTKSFPYQINLFSGVSHGFGVHGDLTNPVFKWCKEQAFFQAIAWFNQYLVSNEKGSL</sequence>
<dbReference type="GO" id="GO:0016787">
    <property type="term" value="F:hydrolase activity"/>
    <property type="evidence" value="ECO:0007669"/>
    <property type="project" value="UniProtKB-KW"/>
</dbReference>
<proteinExistence type="predicted"/>
<dbReference type="AlphaFoldDB" id="A0A2P4Z7N1"/>
<dbReference type="EMBL" id="JPDN02000074">
    <property type="protein sequence ID" value="PON20297.1"/>
    <property type="molecule type" value="Genomic_DNA"/>
</dbReference>
<comment type="caution">
    <text evidence="2">The sequence shown here is derived from an EMBL/GenBank/DDBJ whole genome shotgun (WGS) entry which is preliminary data.</text>
</comment>
<dbReference type="Gene3D" id="3.40.50.1820">
    <property type="entry name" value="alpha/beta hydrolase"/>
    <property type="match status" value="1"/>
</dbReference>
<dbReference type="PANTHER" id="PTHR17630:SF44">
    <property type="entry name" value="PROTEIN AIM2"/>
    <property type="match status" value="1"/>
</dbReference>
<dbReference type="SUPFAM" id="SSF53474">
    <property type="entry name" value="alpha/beta-Hydrolases"/>
    <property type="match status" value="1"/>
</dbReference>